<evidence type="ECO:0000256" key="1">
    <source>
        <dbReference type="ARBA" id="ARBA00011975"/>
    </source>
</evidence>
<dbReference type="SUPFAM" id="SSF47413">
    <property type="entry name" value="lambda repressor-like DNA-binding domains"/>
    <property type="match status" value="1"/>
</dbReference>
<dbReference type="Gene3D" id="1.10.260.40">
    <property type="entry name" value="lambda repressor-like DNA-binding domains"/>
    <property type="match status" value="1"/>
</dbReference>
<name>A0A368UE18_9STRE</name>
<dbReference type="InterPro" id="IPR050390">
    <property type="entry name" value="C5-Methyltransferase"/>
</dbReference>
<evidence type="ECO:0000256" key="2">
    <source>
        <dbReference type="ARBA" id="ARBA00022603"/>
    </source>
</evidence>
<dbReference type="InterPro" id="IPR029063">
    <property type="entry name" value="SAM-dependent_MTases_sf"/>
</dbReference>
<keyword evidence="4 6" id="KW-0949">S-adenosyl-L-methionine</keyword>
<keyword evidence="3 6" id="KW-0808">Transferase</keyword>
<dbReference type="GO" id="GO:0044027">
    <property type="term" value="P:negative regulation of gene expression via chromosomal CpG island methylation"/>
    <property type="evidence" value="ECO:0007669"/>
    <property type="project" value="TreeGrafter"/>
</dbReference>
<dbReference type="Pfam" id="PF00145">
    <property type="entry name" value="DNA_methylase"/>
    <property type="match status" value="1"/>
</dbReference>
<keyword evidence="2 6" id="KW-0489">Methyltransferase</keyword>
<proteinExistence type="inferred from homology"/>
<dbReference type="Gene3D" id="3.90.120.10">
    <property type="entry name" value="DNA Methylase, subunit A, domain 2"/>
    <property type="match status" value="1"/>
</dbReference>
<dbReference type="EMBL" id="NETH01000016">
    <property type="protein sequence ID" value="RCW17131.1"/>
    <property type="molecule type" value="Genomic_DNA"/>
</dbReference>
<dbReference type="PANTHER" id="PTHR10629:SF52">
    <property type="entry name" value="DNA (CYTOSINE-5)-METHYLTRANSFERASE 1"/>
    <property type="match status" value="1"/>
</dbReference>
<evidence type="ECO:0000256" key="4">
    <source>
        <dbReference type="ARBA" id="ARBA00022691"/>
    </source>
</evidence>
<evidence type="ECO:0000313" key="9">
    <source>
        <dbReference type="Proteomes" id="UP000253215"/>
    </source>
</evidence>
<sequence>MPFCYDKLWNLTYEKRLNKTNFRDAVGITNSTLSRLSKGETVSMEVLARICEYMECRLEDIVEYKRGKMNYISLFSSSGVGCYGFKMEGFDGVASSELIERRLQVQKANNKLKYDDGYILGNITEEKTKKRLFDAVNMYKRRESISEIDTIIFTAPCQGMSVANHKKNDGTIEKNSLVVEALEIVKKIKPKFFIAENVRAFMNTKCIDHDIKKTISQAFKDWLSLDYVYESRVINFKDYGANSSRTRTLVIGVRKDLSINVELDNLFPKKEKEKTLRELIFDLPRLDEMGEISSTDIYHNFKAYRKDMRSWIHDVKPGHSAFENSDITKRPHRLVEGRIVENVQKNGDKYTRQRWDCVAPCVHTRNDILASQNTIHPEDDRVFSIRELMIMMNIPESFKWTTIPEDKLNTLTLEEKKQYLKKNEINIRQSIGEAIPTIIIQKIAHNIKEVLKNDF</sequence>
<dbReference type="GO" id="GO:0003677">
    <property type="term" value="F:DNA binding"/>
    <property type="evidence" value="ECO:0007669"/>
    <property type="project" value="InterPro"/>
</dbReference>
<evidence type="ECO:0000259" key="7">
    <source>
        <dbReference type="PROSITE" id="PS50943"/>
    </source>
</evidence>
<dbReference type="PRINTS" id="PR00105">
    <property type="entry name" value="C5METTRFRASE"/>
</dbReference>
<dbReference type="CDD" id="cd00093">
    <property type="entry name" value="HTH_XRE"/>
    <property type="match status" value="1"/>
</dbReference>
<dbReference type="GO" id="GO:0003886">
    <property type="term" value="F:DNA (cytosine-5-)-methyltransferase activity"/>
    <property type="evidence" value="ECO:0007669"/>
    <property type="project" value="UniProtKB-EC"/>
</dbReference>
<dbReference type="Pfam" id="PF13443">
    <property type="entry name" value="HTH_26"/>
    <property type="match status" value="1"/>
</dbReference>
<feature type="active site" evidence="6">
    <location>
        <position position="157"/>
    </location>
</feature>
<feature type="domain" description="HTH cro/C1-type" evidence="7">
    <location>
        <begin position="24"/>
        <end position="61"/>
    </location>
</feature>
<comment type="similarity">
    <text evidence="6">Belongs to the class I-like SAM-binding methyltransferase superfamily. C5-methyltransferase family.</text>
</comment>
<dbReference type="PROSITE" id="PS50943">
    <property type="entry name" value="HTH_CROC1"/>
    <property type="match status" value="1"/>
</dbReference>
<dbReference type="Gene3D" id="3.40.50.150">
    <property type="entry name" value="Vaccinia Virus protein VP39"/>
    <property type="match status" value="1"/>
</dbReference>
<evidence type="ECO:0000256" key="5">
    <source>
        <dbReference type="ARBA" id="ARBA00022747"/>
    </source>
</evidence>
<dbReference type="SUPFAM" id="SSF53335">
    <property type="entry name" value="S-adenosyl-L-methionine-dependent methyltransferases"/>
    <property type="match status" value="1"/>
</dbReference>
<evidence type="ECO:0000313" key="8">
    <source>
        <dbReference type="EMBL" id="RCW17131.1"/>
    </source>
</evidence>
<dbReference type="PROSITE" id="PS51679">
    <property type="entry name" value="SAM_MT_C5"/>
    <property type="match status" value="1"/>
</dbReference>
<organism evidence="8 9">
    <name type="scientific">Streptococcus gallolyticus</name>
    <dbReference type="NCBI Taxonomy" id="315405"/>
    <lineage>
        <taxon>Bacteria</taxon>
        <taxon>Bacillati</taxon>
        <taxon>Bacillota</taxon>
        <taxon>Bacilli</taxon>
        <taxon>Lactobacillales</taxon>
        <taxon>Streptococcaceae</taxon>
        <taxon>Streptococcus</taxon>
    </lineage>
</organism>
<dbReference type="PANTHER" id="PTHR10629">
    <property type="entry name" value="CYTOSINE-SPECIFIC METHYLTRANSFERASE"/>
    <property type="match status" value="1"/>
</dbReference>
<keyword evidence="5" id="KW-0680">Restriction system</keyword>
<dbReference type="GO" id="GO:0032259">
    <property type="term" value="P:methylation"/>
    <property type="evidence" value="ECO:0007669"/>
    <property type="project" value="UniProtKB-KW"/>
</dbReference>
<protein>
    <recommendedName>
        <fullName evidence="1">DNA (cytosine-5-)-methyltransferase</fullName>
        <ecNumber evidence="1">2.1.1.37</ecNumber>
    </recommendedName>
</protein>
<dbReference type="InterPro" id="IPR010982">
    <property type="entry name" value="Lambda_DNA-bd_dom_sf"/>
</dbReference>
<accession>A0A368UE18</accession>
<dbReference type="InterPro" id="IPR001525">
    <property type="entry name" value="C5_MeTfrase"/>
</dbReference>
<dbReference type="Proteomes" id="UP000253215">
    <property type="component" value="Unassembled WGS sequence"/>
</dbReference>
<evidence type="ECO:0000256" key="3">
    <source>
        <dbReference type="ARBA" id="ARBA00022679"/>
    </source>
</evidence>
<evidence type="ECO:0000256" key="6">
    <source>
        <dbReference type="PROSITE-ProRule" id="PRU01016"/>
    </source>
</evidence>
<dbReference type="EC" id="2.1.1.37" evidence="1"/>
<reference evidence="8 9" key="1">
    <citation type="journal article" date="2018" name="Sci. Rep.">
        <title>Network-guided genomic and metagenomic analysis of the faecal microbiota of the critically endangered kakapo.</title>
        <authorList>
            <person name="Waite D.W."/>
            <person name="Dsouza M."/>
            <person name="Sekiguchi Y."/>
            <person name="Hugenholtz P."/>
            <person name="Taylor M.W."/>
        </authorList>
    </citation>
    <scope>NUCLEOTIDE SEQUENCE [LARGE SCALE GENOMIC DNA]</scope>
    <source>
        <strain evidence="8 9">BI02</strain>
    </source>
</reference>
<dbReference type="GO" id="GO:0009307">
    <property type="term" value="P:DNA restriction-modification system"/>
    <property type="evidence" value="ECO:0007669"/>
    <property type="project" value="UniProtKB-KW"/>
</dbReference>
<dbReference type="AlphaFoldDB" id="A0A368UE18"/>
<dbReference type="InterPro" id="IPR001387">
    <property type="entry name" value="Cro/C1-type_HTH"/>
</dbReference>
<comment type="caution">
    <text evidence="8">The sequence shown here is derived from an EMBL/GenBank/DDBJ whole genome shotgun (WGS) entry which is preliminary data.</text>
</comment>
<gene>
    <name evidence="8" type="ORF">CAC02_04535</name>
</gene>